<keyword evidence="1" id="KW-0472">Membrane</keyword>
<reference evidence="2 3" key="1">
    <citation type="submission" date="2022-04" db="EMBL/GenBank/DDBJ databases">
        <title>Chromosome-level reference genomes for two strains of Caenorhabditis briggsae: an improved platform for comparative genomics.</title>
        <authorList>
            <person name="Stevens L."/>
            <person name="Andersen E."/>
        </authorList>
    </citation>
    <scope>NUCLEOTIDE SEQUENCE [LARGE SCALE GENOMIC DNA]</scope>
    <source>
        <strain evidence="2">VX34</strain>
        <tissue evidence="2">Whole-organism</tissue>
    </source>
</reference>
<dbReference type="EMBL" id="CP092625">
    <property type="protein sequence ID" value="UMM39660.1"/>
    <property type="molecule type" value="Genomic_DNA"/>
</dbReference>
<name>A0AAE9JQ69_CAEBR</name>
<proteinExistence type="predicted"/>
<keyword evidence="1" id="KW-1133">Transmembrane helix</keyword>
<protein>
    <submittedName>
        <fullName evidence="2">Uncharacterized protein</fullName>
    </submittedName>
</protein>
<accession>A0AAE9JQ69</accession>
<feature type="transmembrane region" description="Helical" evidence="1">
    <location>
        <begin position="45"/>
        <end position="68"/>
    </location>
</feature>
<evidence type="ECO:0000313" key="3">
    <source>
        <dbReference type="Proteomes" id="UP000829354"/>
    </source>
</evidence>
<evidence type="ECO:0000313" key="2">
    <source>
        <dbReference type="EMBL" id="UMM39660.1"/>
    </source>
</evidence>
<gene>
    <name evidence="2" type="ORF">L5515_016610</name>
</gene>
<organism evidence="2 3">
    <name type="scientific">Caenorhabditis briggsae</name>
    <dbReference type="NCBI Taxonomy" id="6238"/>
    <lineage>
        <taxon>Eukaryota</taxon>
        <taxon>Metazoa</taxon>
        <taxon>Ecdysozoa</taxon>
        <taxon>Nematoda</taxon>
        <taxon>Chromadorea</taxon>
        <taxon>Rhabditida</taxon>
        <taxon>Rhabditina</taxon>
        <taxon>Rhabditomorpha</taxon>
        <taxon>Rhabditoidea</taxon>
        <taxon>Rhabditidae</taxon>
        <taxon>Peloderinae</taxon>
        <taxon>Caenorhabditis</taxon>
    </lineage>
</organism>
<keyword evidence="3" id="KW-1185">Reference proteome</keyword>
<keyword evidence="1" id="KW-0812">Transmembrane</keyword>
<sequence>MEPCQDGLTRSCDGVEVRKLVLCRKMSQSNVSLQLERVYNEQRKAATLASTATGFIMSICFFGLPLMWSGFFKVMQVPAAIVCSNDPWSGITDL</sequence>
<dbReference type="AlphaFoldDB" id="A0AAE9JQ69"/>
<dbReference type="Proteomes" id="UP000829354">
    <property type="component" value="Chromosome X"/>
</dbReference>
<evidence type="ECO:0000256" key="1">
    <source>
        <dbReference type="SAM" id="Phobius"/>
    </source>
</evidence>